<evidence type="ECO:0000313" key="3">
    <source>
        <dbReference type="Proteomes" id="UP001146351"/>
    </source>
</evidence>
<keyword evidence="3" id="KW-1185">Reference proteome</keyword>
<organism evidence="2 3">
    <name type="scientific">Penicillium capsulatum</name>
    <dbReference type="NCBI Taxonomy" id="69766"/>
    <lineage>
        <taxon>Eukaryota</taxon>
        <taxon>Fungi</taxon>
        <taxon>Dikarya</taxon>
        <taxon>Ascomycota</taxon>
        <taxon>Pezizomycotina</taxon>
        <taxon>Eurotiomycetes</taxon>
        <taxon>Eurotiomycetidae</taxon>
        <taxon>Eurotiales</taxon>
        <taxon>Aspergillaceae</taxon>
        <taxon>Penicillium</taxon>
    </lineage>
</organism>
<feature type="compositionally biased region" description="Acidic residues" evidence="1">
    <location>
        <begin position="48"/>
        <end position="66"/>
    </location>
</feature>
<name>A0A9W9I199_9EURO</name>
<dbReference type="InterPro" id="IPR036047">
    <property type="entry name" value="F-box-like_dom_sf"/>
</dbReference>
<dbReference type="EMBL" id="JAPQKO010000004">
    <property type="protein sequence ID" value="KAJ5166065.1"/>
    <property type="molecule type" value="Genomic_DNA"/>
</dbReference>
<sequence>MGSFDCYCAICGGSLTGAKAGSTVPRALAQRRQRVESKRQALLAGEEPPPDSDSEASGNESEEDFDVVEEEYSYDPELVSEESSEWLEVVRGLGKDEETEKYERIFSPLPRLGSIFVPVGDDEDFTKLSGYNTSDAAFPVHVPCFKLLTWTLTGDLNAEEEIDKDDLRGNFRALEGGKSLDIDYGPIEGGAQFWDSMAGEEFAVTNPIDIPGLSDFLKAKLDSSTFQRHSTNRELRPSMVADPFTRFPYDVLHLVLKLLPGSSVPALATASWSVQLATRHNSFWKAMLRREMPWFWELFELLEDERYSKTDYKRLFLWLGKELSVMYGLRGALMGIANRKRIWRACLQIRD</sequence>
<dbReference type="AlphaFoldDB" id="A0A9W9I199"/>
<evidence type="ECO:0008006" key="4">
    <source>
        <dbReference type="Google" id="ProtNLM"/>
    </source>
</evidence>
<dbReference type="SUPFAM" id="SSF81383">
    <property type="entry name" value="F-box domain"/>
    <property type="match status" value="1"/>
</dbReference>
<evidence type="ECO:0000313" key="2">
    <source>
        <dbReference type="EMBL" id="KAJ5166065.1"/>
    </source>
</evidence>
<accession>A0A9W9I199</accession>
<comment type="caution">
    <text evidence="2">The sequence shown here is derived from an EMBL/GenBank/DDBJ whole genome shotgun (WGS) entry which is preliminary data.</text>
</comment>
<protein>
    <recommendedName>
        <fullName evidence="4">F-box domain-containing protein</fullName>
    </recommendedName>
</protein>
<evidence type="ECO:0000256" key="1">
    <source>
        <dbReference type="SAM" id="MobiDB-lite"/>
    </source>
</evidence>
<dbReference type="Proteomes" id="UP001146351">
    <property type="component" value="Unassembled WGS sequence"/>
</dbReference>
<feature type="region of interest" description="Disordered" evidence="1">
    <location>
        <begin position="18"/>
        <end position="66"/>
    </location>
</feature>
<reference evidence="2" key="1">
    <citation type="submission" date="2022-11" db="EMBL/GenBank/DDBJ databases">
        <authorList>
            <person name="Petersen C."/>
        </authorList>
    </citation>
    <scope>NUCLEOTIDE SEQUENCE</scope>
    <source>
        <strain evidence="2">IBT 21917</strain>
    </source>
</reference>
<dbReference type="OrthoDB" id="9984533at2759"/>
<gene>
    <name evidence="2" type="ORF">N7492_006361</name>
</gene>
<reference evidence="2" key="2">
    <citation type="journal article" date="2023" name="IMA Fungus">
        <title>Comparative genomic study of the Penicillium genus elucidates a diverse pangenome and 15 lateral gene transfer events.</title>
        <authorList>
            <person name="Petersen C."/>
            <person name="Sorensen T."/>
            <person name="Nielsen M.R."/>
            <person name="Sondergaard T.E."/>
            <person name="Sorensen J.L."/>
            <person name="Fitzpatrick D.A."/>
            <person name="Frisvad J.C."/>
            <person name="Nielsen K.L."/>
        </authorList>
    </citation>
    <scope>NUCLEOTIDE SEQUENCE</scope>
    <source>
        <strain evidence="2">IBT 21917</strain>
    </source>
</reference>
<proteinExistence type="predicted"/>